<evidence type="ECO:0000313" key="3">
    <source>
        <dbReference type="Proteomes" id="UP000441797"/>
    </source>
</evidence>
<sequence>MFTVVTAERIQLSPGAVLRVPGNWQDYQKLCQQLGDRTSPRIKYRPGEILLMSPLPQHGREAHIIAMVVIALLDYLQLDYEAFTPITIELPEERGIEPDYCFYIQNWVAVAGKNRINWGVDPSPDLVIEIDVTSYTDINDYLPYQVPEVWLFRKNQLLVFFLEAQDYKLQTSSRIFPDIDVSKIVAETLKIAGDRNTSTAIRELRQKLAN</sequence>
<dbReference type="PANTHER" id="PTHR47152:SF1">
    <property type="entry name" value="SLL1186 PROTEIN"/>
    <property type="match status" value="1"/>
</dbReference>
<gene>
    <name evidence="2" type="ORF">BWI75_03780</name>
</gene>
<dbReference type="OrthoDB" id="5768410at2"/>
<name>A0A6N8FQP2_9CHRO</name>
<comment type="caution">
    <text evidence="2">The sequence shown here is derived from an EMBL/GenBank/DDBJ whole genome shotgun (WGS) entry which is preliminary data.</text>
</comment>
<dbReference type="CDD" id="cd06260">
    <property type="entry name" value="DUF820-like"/>
    <property type="match status" value="1"/>
</dbReference>
<protein>
    <recommendedName>
        <fullName evidence="1">Putative restriction endonuclease domain-containing protein</fullName>
    </recommendedName>
</protein>
<proteinExistence type="predicted"/>
<organism evidence="2 3">
    <name type="scientific">Gloeocapsopsis dulcis AAB1 = 1H9</name>
    <dbReference type="NCBI Taxonomy" id="1433147"/>
    <lineage>
        <taxon>Bacteria</taxon>
        <taxon>Bacillati</taxon>
        <taxon>Cyanobacteriota</taxon>
        <taxon>Cyanophyceae</taxon>
        <taxon>Oscillatoriophycideae</taxon>
        <taxon>Chroococcales</taxon>
        <taxon>Chroococcaceae</taxon>
        <taxon>Gloeocapsopsis</taxon>
        <taxon>Gloeocapsopsis dulcis</taxon>
    </lineage>
</organism>
<dbReference type="InterPro" id="IPR011335">
    <property type="entry name" value="Restrct_endonuc-II-like"/>
</dbReference>
<evidence type="ECO:0000313" key="2">
    <source>
        <dbReference type="EMBL" id="MUL35500.1"/>
    </source>
</evidence>
<feature type="domain" description="Putative restriction endonuclease" evidence="1">
    <location>
        <begin position="24"/>
        <end position="172"/>
    </location>
</feature>
<dbReference type="Proteomes" id="UP000441797">
    <property type="component" value="Unassembled WGS sequence"/>
</dbReference>
<dbReference type="InterPro" id="IPR008538">
    <property type="entry name" value="Uma2"/>
</dbReference>
<keyword evidence="3" id="KW-1185">Reference proteome</keyword>
<dbReference type="EMBL" id="NAPY01000004">
    <property type="protein sequence ID" value="MUL35500.1"/>
    <property type="molecule type" value="Genomic_DNA"/>
</dbReference>
<accession>A0A6N8FQP2</accession>
<evidence type="ECO:0000259" key="1">
    <source>
        <dbReference type="Pfam" id="PF05685"/>
    </source>
</evidence>
<dbReference type="AlphaFoldDB" id="A0A6N8FQP2"/>
<dbReference type="Pfam" id="PF05685">
    <property type="entry name" value="Uma2"/>
    <property type="match status" value="1"/>
</dbReference>
<dbReference type="PANTHER" id="PTHR47152">
    <property type="entry name" value="SLR2084 PROTEIN-RELATED"/>
    <property type="match status" value="1"/>
</dbReference>
<reference evidence="2 3" key="1">
    <citation type="journal article" date="2019" name="Front. Microbiol.">
        <title>Genomic Features for Desiccation Tolerance and Sugar Biosynthesis in the Extremophile Gloeocapsopsis sp. UTEX B3054.</title>
        <authorList>
            <person name="Urrejola C."/>
            <person name="Alcorta J."/>
            <person name="Salas L."/>
            <person name="Vasquez M."/>
            <person name="Polz M.F."/>
            <person name="Vicuna R."/>
            <person name="Diez B."/>
        </authorList>
    </citation>
    <scope>NUCLEOTIDE SEQUENCE [LARGE SCALE GENOMIC DNA]</scope>
    <source>
        <strain evidence="2 3">1H9</strain>
    </source>
</reference>
<dbReference type="SUPFAM" id="SSF52980">
    <property type="entry name" value="Restriction endonuclease-like"/>
    <property type="match status" value="1"/>
</dbReference>
<dbReference type="RefSeq" id="WP_105222304.1">
    <property type="nucleotide sequence ID" value="NZ_CAWNSU010000009.1"/>
</dbReference>
<dbReference type="Gene3D" id="3.90.1570.10">
    <property type="entry name" value="tt1808, chain A"/>
    <property type="match status" value="1"/>
</dbReference>
<dbReference type="InterPro" id="IPR012296">
    <property type="entry name" value="Nuclease_put_TT1808"/>
</dbReference>